<sequence>MKNFLKSLFLVLVMTLPVIQSSAQYASLPPGGGPTYILDRVDVIFYADGSKDVINVCNYGPGFCGLD</sequence>
<accession>A0ABV6FSL0</accession>
<feature type="chain" id="PRO_5046005082" evidence="1">
    <location>
        <begin position="26"/>
        <end position="67"/>
    </location>
</feature>
<keyword evidence="3" id="KW-1185">Reference proteome</keyword>
<name>A0ABV6FSL0_9BACT</name>
<dbReference type="EMBL" id="JBHLWI010000022">
    <property type="protein sequence ID" value="MFC0262602.1"/>
    <property type="molecule type" value="Genomic_DNA"/>
</dbReference>
<feature type="signal peptide" evidence="1">
    <location>
        <begin position="1"/>
        <end position="25"/>
    </location>
</feature>
<keyword evidence="1" id="KW-0732">Signal</keyword>
<organism evidence="2 3">
    <name type="scientific">Fontibacter flavus</name>
    <dbReference type="NCBI Taxonomy" id="654838"/>
    <lineage>
        <taxon>Bacteria</taxon>
        <taxon>Pseudomonadati</taxon>
        <taxon>Bacteroidota</taxon>
        <taxon>Cytophagia</taxon>
        <taxon>Cytophagales</taxon>
        <taxon>Cyclobacteriaceae</taxon>
        <taxon>Fontibacter</taxon>
    </lineage>
</organism>
<evidence type="ECO:0000256" key="1">
    <source>
        <dbReference type="SAM" id="SignalP"/>
    </source>
</evidence>
<proteinExistence type="predicted"/>
<evidence type="ECO:0000313" key="2">
    <source>
        <dbReference type="EMBL" id="MFC0262602.1"/>
    </source>
</evidence>
<reference evidence="2 3" key="1">
    <citation type="submission" date="2024-09" db="EMBL/GenBank/DDBJ databases">
        <authorList>
            <person name="Sun Q."/>
            <person name="Mori K."/>
        </authorList>
    </citation>
    <scope>NUCLEOTIDE SEQUENCE [LARGE SCALE GENOMIC DNA]</scope>
    <source>
        <strain evidence="2 3">CCM 7650</strain>
    </source>
</reference>
<dbReference type="Proteomes" id="UP001589797">
    <property type="component" value="Unassembled WGS sequence"/>
</dbReference>
<evidence type="ECO:0000313" key="3">
    <source>
        <dbReference type="Proteomes" id="UP001589797"/>
    </source>
</evidence>
<comment type="caution">
    <text evidence="2">The sequence shown here is derived from an EMBL/GenBank/DDBJ whole genome shotgun (WGS) entry which is preliminary data.</text>
</comment>
<protein>
    <submittedName>
        <fullName evidence="2">Uncharacterized protein</fullName>
    </submittedName>
</protein>
<gene>
    <name evidence="2" type="ORF">ACFFIP_07890</name>
</gene>
<dbReference type="RefSeq" id="WP_382387052.1">
    <property type="nucleotide sequence ID" value="NZ_JBHLWI010000022.1"/>
</dbReference>